<organism evidence="2 3">
    <name type="scientific">Candidatus Bilamarchaeum dharawalense</name>
    <dbReference type="NCBI Taxonomy" id="2885759"/>
    <lineage>
        <taxon>Archaea</taxon>
        <taxon>Candidatus Micrarchaeota</taxon>
        <taxon>Candidatus Micrarchaeia</taxon>
        <taxon>Candidatus Anstonellales</taxon>
        <taxon>Candidatus Bilamarchaeaceae</taxon>
        <taxon>Candidatus Bilamarchaeum</taxon>
    </lineage>
</organism>
<accession>A0A5E4LNY4</accession>
<evidence type="ECO:0000313" key="2">
    <source>
        <dbReference type="EMBL" id="VVC03725.1"/>
    </source>
</evidence>
<dbReference type="SUPFAM" id="SSF46785">
    <property type="entry name" value="Winged helix' DNA-binding domain"/>
    <property type="match status" value="1"/>
</dbReference>
<evidence type="ECO:0000313" key="3">
    <source>
        <dbReference type="Proteomes" id="UP000789941"/>
    </source>
</evidence>
<dbReference type="Proteomes" id="UP000789941">
    <property type="component" value="Unassembled WGS sequence"/>
</dbReference>
<dbReference type="PANTHER" id="PTHR43252:SF2">
    <property type="entry name" value="TRANSCRIPTION REGULATOR, PADR-LIKE FAMILY"/>
    <property type="match status" value="1"/>
</dbReference>
<proteinExistence type="predicted"/>
<evidence type="ECO:0000259" key="1">
    <source>
        <dbReference type="Pfam" id="PF03551"/>
    </source>
</evidence>
<sequence>MIILNQKPEIIHRQMLKHMLSAFLLWLISKKPVHGYELIKKIEKDGGFHVITASKLYPILKVLTKQGLISQKKESQGQRVRKVYHITEKGSSVLKQIKKCLCVSALKRQFLREMTQ</sequence>
<comment type="caution">
    <text evidence="2">The sequence shown here is derived from an EMBL/GenBank/DDBJ whole genome shotgun (WGS) entry which is preliminary data.</text>
</comment>
<protein>
    <submittedName>
        <fullName evidence="2">Transcriptional regulator PadR-like family protein</fullName>
    </submittedName>
</protein>
<dbReference type="InterPro" id="IPR036390">
    <property type="entry name" value="WH_DNA-bd_sf"/>
</dbReference>
<dbReference type="PANTHER" id="PTHR43252">
    <property type="entry name" value="TRANSCRIPTIONAL REGULATOR YQJI"/>
    <property type="match status" value="1"/>
</dbReference>
<name>A0A5E4LNY4_9ARCH</name>
<dbReference type="Gene3D" id="1.10.10.10">
    <property type="entry name" value="Winged helix-like DNA-binding domain superfamily/Winged helix DNA-binding domain"/>
    <property type="match status" value="1"/>
</dbReference>
<dbReference type="EMBL" id="CABMJJ010000009">
    <property type="protein sequence ID" value="VVC03725.1"/>
    <property type="molecule type" value="Genomic_DNA"/>
</dbReference>
<gene>
    <name evidence="2" type="ORF">LFW2832_00488</name>
</gene>
<dbReference type="Pfam" id="PF03551">
    <property type="entry name" value="PadR"/>
    <property type="match status" value="1"/>
</dbReference>
<dbReference type="InterPro" id="IPR036388">
    <property type="entry name" value="WH-like_DNA-bd_sf"/>
</dbReference>
<dbReference type="AlphaFoldDB" id="A0A5E4LNY4"/>
<dbReference type="InterPro" id="IPR005149">
    <property type="entry name" value="Tscrpt_reg_PadR_N"/>
</dbReference>
<reference evidence="2 3" key="1">
    <citation type="submission" date="2019-08" db="EMBL/GenBank/DDBJ databases">
        <authorList>
            <person name="Vazquez-Campos X."/>
        </authorList>
    </citation>
    <scope>NUCLEOTIDE SEQUENCE [LARGE SCALE GENOMIC DNA]</scope>
    <source>
        <strain evidence="2">LFW-283_2</strain>
    </source>
</reference>
<feature type="domain" description="Transcription regulator PadR N-terminal" evidence="1">
    <location>
        <begin position="24"/>
        <end position="95"/>
    </location>
</feature>